<evidence type="ECO:0000259" key="5">
    <source>
        <dbReference type="PROSITE" id="PS50931"/>
    </source>
</evidence>
<dbReference type="Pfam" id="PF03466">
    <property type="entry name" value="LysR_substrate"/>
    <property type="match status" value="1"/>
</dbReference>
<keyword evidence="2" id="KW-0805">Transcription regulation</keyword>
<proteinExistence type="inferred from homology"/>
<dbReference type="Pfam" id="PF00126">
    <property type="entry name" value="HTH_1"/>
    <property type="match status" value="1"/>
</dbReference>
<dbReference type="PANTHER" id="PTHR30126">
    <property type="entry name" value="HTH-TYPE TRANSCRIPTIONAL REGULATOR"/>
    <property type="match status" value="1"/>
</dbReference>
<dbReference type="Gene3D" id="3.40.190.10">
    <property type="entry name" value="Periplasmic binding protein-like II"/>
    <property type="match status" value="2"/>
</dbReference>
<dbReference type="SUPFAM" id="SSF46785">
    <property type="entry name" value="Winged helix' DNA-binding domain"/>
    <property type="match status" value="1"/>
</dbReference>
<reference evidence="6 7" key="1">
    <citation type="submission" date="2020-09" db="EMBL/GenBank/DDBJ databases">
        <title>Novel species in genus Gordonia.</title>
        <authorList>
            <person name="Zhang G."/>
        </authorList>
    </citation>
    <scope>NUCLEOTIDE SEQUENCE [LARGE SCALE GENOMIC DNA]</scope>
    <source>
        <strain evidence="6 7">ON-33</strain>
    </source>
</reference>
<dbReference type="EMBL" id="JACWMS010000006">
    <property type="protein sequence ID" value="MBD1322381.1"/>
    <property type="molecule type" value="Genomic_DNA"/>
</dbReference>
<dbReference type="InterPro" id="IPR005119">
    <property type="entry name" value="LysR_subst-bd"/>
</dbReference>
<dbReference type="PRINTS" id="PR00039">
    <property type="entry name" value="HTHLYSR"/>
</dbReference>
<evidence type="ECO:0000256" key="2">
    <source>
        <dbReference type="ARBA" id="ARBA00023015"/>
    </source>
</evidence>
<keyword evidence="3" id="KW-0238">DNA-binding</keyword>
<comment type="caution">
    <text evidence="6">The sequence shown here is derived from an EMBL/GenBank/DDBJ whole genome shotgun (WGS) entry which is preliminary data.</text>
</comment>
<dbReference type="InterPro" id="IPR036390">
    <property type="entry name" value="WH_DNA-bd_sf"/>
</dbReference>
<name>A0ABR7WII6_9ACTN</name>
<dbReference type="PROSITE" id="PS50931">
    <property type="entry name" value="HTH_LYSR"/>
    <property type="match status" value="1"/>
</dbReference>
<dbReference type="InterPro" id="IPR036388">
    <property type="entry name" value="WH-like_DNA-bd_sf"/>
</dbReference>
<evidence type="ECO:0000256" key="1">
    <source>
        <dbReference type="ARBA" id="ARBA00009437"/>
    </source>
</evidence>
<dbReference type="SUPFAM" id="SSF53850">
    <property type="entry name" value="Periplasmic binding protein-like II"/>
    <property type="match status" value="1"/>
</dbReference>
<keyword evidence="7" id="KW-1185">Reference proteome</keyword>
<dbReference type="PANTHER" id="PTHR30126:SF39">
    <property type="entry name" value="HTH-TYPE TRANSCRIPTIONAL REGULATOR CYSL"/>
    <property type="match status" value="1"/>
</dbReference>
<protein>
    <submittedName>
        <fullName evidence="6">LysR family transcriptional regulator</fullName>
    </submittedName>
</protein>
<evidence type="ECO:0000256" key="3">
    <source>
        <dbReference type="ARBA" id="ARBA00023125"/>
    </source>
</evidence>
<comment type="similarity">
    <text evidence="1">Belongs to the LysR transcriptional regulatory family.</text>
</comment>
<dbReference type="Gene3D" id="1.10.10.10">
    <property type="entry name" value="Winged helix-like DNA-binding domain superfamily/Winged helix DNA-binding domain"/>
    <property type="match status" value="1"/>
</dbReference>
<evidence type="ECO:0000313" key="6">
    <source>
        <dbReference type="EMBL" id="MBD1322381.1"/>
    </source>
</evidence>
<organism evidence="6 7">
    <name type="scientific">Gordonia hankookensis</name>
    <dbReference type="NCBI Taxonomy" id="589403"/>
    <lineage>
        <taxon>Bacteria</taxon>
        <taxon>Bacillati</taxon>
        <taxon>Actinomycetota</taxon>
        <taxon>Actinomycetes</taxon>
        <taxon>Mycobacteriales</taxon>
        <taxon>Gordoniaceae</taxon>
        <taxon>Gordonia</taxon>
    </lineage>
</organism>
<feature type="domain" description="HTH lysR-type" evidence="5">
    <location>
        <begin position="7"/>
        <end position="64"/>
    </location>
</feature>
<sequence length="307" mass="32147">MVQRRLPDIPALDVVVTVARLGSMGAAARDLGISQQAVSARVRGVERELGVEIFIRSAGGVDVTANGMAVLEWANALVERATQFMAGVDALVGARHATLVVAASKTVSEYLVPLWISTLAHRSDVKISVRPMNSTEVIETVHAGKADLGFIESPGAAGDLDSAVVARDELVVVAAPGHPWADGRSVHLDELAATPLIQREPGSGTRVTFEAALRDSGVTPTDPLIELRSVTAIRSSVLTSPGAAVLSRLSVDDDIAAGRLVRVDVAGLRMVRPLRAVWTPHISLRGPARDLLDIAMQVGATGPPVSA</sequence>
<dbReference type="InterPro" id="IPR000847">
    <property type="entry name" value="LysR_HTH_N"/>
</dbReference>
<accession>A0ABR7WII6</accession>
<gene>
    <name evidence="6" type="ORF">IDF66_22610</name>
</gene>
<evidence type="ECO:0000256" key="4">
    <source>
        <dbReference type="ARBA" id="ARBA00023163"/>
    </source>
</evidence>
<evidence type="ECO:0000313" key="7">
    <source>
        <dbReference type="Proteomes" id="UP000602395"/>
    </source>
</evidence>
<keyword evidence="4" id="KW-0804">Transcription</keyword>
<dbReference type="Proteomes" id="UP000602395">
    <property type="component" value="Unassembled WGS sequence"/>
</dbReference>
<dbReference type="RefSeq" id="WP_164310449.1">
    <property type="nucleotide sequence ID" value="NZ_BAABAD010000005.1"/>
</dbReference>